<dbReference type="Pfam" id="PF08872">
    <property type="entry name" value="KGK"/>
    <property type="match status" value="1"/>
</dbReference>
<proteinExistence type="predicted"/>
<keyword evidence="2" id="KW-1185">Reference proteome</keyword>
<dbReference type="RefSeq" id="WP_171977851.1">
    <property type="nucleotide sequence ID" value="NZ_CAWOXK010000001.1"/>
</dbReference>
<dbReference type="Proteomes" id="UP000503129">
    <property type="component" value="Chromosome"/>
</dbReference>
<accession>A0A856MR91</accession>
<evidence type="ECO:0000313" key="1">
    <source>
        <dbReference type="EMBL" id="QDL11606.1"/>
    </source>
</evidence>
<dbReference type="KEGG" id="bsen:DP114_30225"/>
<protein>
    <submittedName>
        <fullName evidence="1">KGK family protein</fullName>
    </submittedName>
</protein>
<dbReference type="AlphaFoldDB" id="A0A856MR91"/>
<dbReference type="EMBL" id="CP030118">
    <property type="protein sequence ID" value="QDL11606.1"/>
    <property type="molecule type" value="Genomic_DNA"/>
</dbReference>
<organism evidence="1 2">
    <name type="scientific">Brasilonema sennae CENA114</name>
    <dbReference type="NCBI Taxonomy" id="415709"/>
    <lineage>
        <taxon>Bacteria</taxon>
        <taxon>Bacillati</taxon>
        <taxon>Cyanobacteriota</taxon>
        <taxon>Cyanophyceae</taxon>
        <taxon>Nostocales</taxon>
        <taxon>Scytonemataceae</taxon>
        <taxon>Brasilonema</taxon>
        <taxon>Bromeliae group (in: Brasilonema)</taxon>
    </lineage>
</organism>
<name>A0A856MR91_9CYAN</name>
<reference evidence="1 2" key="1">
    <citation type="submission" date="2018-06" db="EMBL/GenBank/DDBJ databases">
        <title>Comparative genomics of Brasilonema spp. strains.</title>
        <authorList>
            <person name="Alvarenga D.O."/>
            <person name="Fiore M.F."/>
            <person name="Varani A.M."/>
        </authorList>
    </citation>
    <scope>NUCLEOTIDE SEQUENCE [LARGE SCALE GENOMIC DNA]</scope>
    <source>
        <strain evidence="1 2">CENA114</strain>
    </source>
</reference>
<evidence type="ECO:0000313" key="2">
    <source>
        <dbReference type="Proteomes" id="UP000503129"/>
    </source>
</evidence>
<dbReference type="InterPro" id="IPR014971">
    <property type="entry name" value="KGK"/>
</dbReference>
<sequence length="140" mass="16347">MNENFTPLECEDDVVLIGKDSFKVCRLKEVIEEEIRNKLQQHIYEYTSLYPGVSMVEIFRKLSIGQKKINLMEIQHNYVTDCQILRVGGYGWQKGQLKMKICISVINHNQNELSLEFCPDEPTEQESLMDEICKIIQSET</sequence>
<gene>
    <name evidence="1" type="ORF">DP114_30225</name>
</gene>